<keyword evidence="2" id="KW-1185">Reference proteome</keyword>
<dbReference type="Proteomes" id="UP000023152">
    <property type="component" value="Unassembled WGS sequence"/>
</dbReference>
<organism evidence="1 2">
    <name type="scientific">Reticulomyxa filosa</name>
    <dbReference type="NCBI Taxonomy" id="46433"/>
    <lineage>
        <taxon>Eukaryota</taxon>
        <taxon>Sar</taxon>
        <taxon>Rhizaria</taxon>
        <taxon>Retaria</taxon>
        <taxon>Foraminifera</taxon>
        <taxon>Monothalamids</taxon>
        <taxon>Reticulomyxidae</taxon>
        <taxon>Reticulomyxa</taxon>
    </lineage>
</organism>
<dbReference type="EMBL" id="ASPP01023402">
    <property type="protein sequence ID" value="ETO10543.1"/>
    <property type="molecule type" value="Genomic_DNA"/>
</dbReference>
<protein>
    <submittedName>
        <fullName evidence="1">Uncharacterized protein</fullName>
    </submittedName>
</protein>
<accession>X6M963</accession>
<evidence type="ECO:0000313" key="1">
    <source>
        <dbReference type="EMBL" id="ETO10543.1"/>
    </source>
</evidence>
<comment type="caution">
    <text evidence="1">The sequence shown here is derived from an EMBL/GenBank/DDBJ whole genome shotgun (WGS) entry which is preliminary data.</text>
</comment>
<dbReference type="AlphaFoldDB" id="X6M963"/>
<reference evidence="1 2" key="1">
    <citation type="journal article" date="2013" name="Curr. Biol.">
        <title>The Genome of the Foraminiferan Reticulomyxa filosa.</title>
        <authorList>
            <person name="Glockner G."/>
            <person name="Hulsmann N."/>
            <person name="Schleicher M."/>
            <person name="Noegel A.A."/>
            <person name="Eichinger L."/>
            <person name="Gallinger C."/>
            <person name="Pawlowski J."/>
            <person name="Sierra R."/>
            <person name="Euteneuer U."/>
            <person name="Pillet L."/>
            <person name="Moustafa A."/>
            <person name="Platzer M."/>
            <person name="Groth M."/>
            <person name="Szafranski K."/>
            <person name="Schliwa M."/>
        </authorList>
    </citation>
    <scope>NUCLEOTIDE SEQUENCE [LARGE SCALE GENOMIC DNA]</scope>
</reference>
<name>X6M963_RETFI</name>
<evidence type="ECO:0000313" key="2">
    <source>
        <dbReference type="Proteomes" id="UP000023152"/>
    </source>
</evidence>
<sequence length="112" mass="13033">MDTVPLNTPHPKNGTLIQPYLVAYFKSNGLDIDKNKEWLKEYIKNATILKDSTINESITHLYCSGNNPPRIIKDWHIVQFKKMQKIVTYLIKLITMLSLMKKDPNTTEVRTE</sequence>
<gene>
    <name evidence="1" type="ORF">RFI_26832</name>
</gene>
<proteinExistence type="predicted"/>